<name>A0A5B8VWD5_9SPHI</name>
<dbReference type="OrthoDB" id="8595007at2"/>
<organism evidence="3 4">
    <name type="scientific">Mucilaginibacter ginsenosidivorax</name>
    <dbReference type="NCBI Taxonomy" id="862126"/>
    <lineage>
        <taxon>Bacteria</taxon>
        <taxon>Pseudomonadati</taxon>
        <taxon>Bacteroidota</taxon>
        <taxon>Sphingobacteriia</taxon>
        <taxon>Sphingobacteriales</taxon>
        <taxon>Sphingobacteriaceae</taxon>
        <taxon>Mucilaginibacter</taxon>
    </lineage>
</organism>
<evidence type="ECO:0000259" key="2">
    <source>
        <dbReference type="Pfam" id="PF12969"/>
    </source>
</evidence>
<dbReference type="Proteomes" id="UP000321362">
    <property type="component" value="Chromosome"/>
</dbReference>
<dbReference type="KEGG" id="mgk:FSB76_02800"/>
<feature type="signal peptide" evidence="1">
    <location>
        <begin position="1"/>
        <end position="19"/>
    </location>
</feature>
<feature type="chain" id="PRO_5023108038" evidence="1">
    <location>
        <begin position="20"/>
        <end position="637"/>
    </location>
</feature>
<evidence type="ECO:0000256" key="1">
    <source>
        <dbReference type="SAM" id="SignalP"/>
    </source>
</evidence>
<dbReference type="InterPro" id="IPR024618">
    <property type="entry name" value="DUF3857"/>
</dbReference>
<dbReference type="AlphaFoldDB" id="A0A5B8VWD5"/>
<reference evidence="3 4" key="1">
    <citation type="journal article" date="2013" name="J. Microbiol.">
        <title>Mucilaginibacter ginsenosidivorax sp. nov., with ginsenoside converting activity isolated from sediment.</title>
        <authorList>
            <person name="Kim J.K."/>
            <person name="Choi T.E."/>
            <person name="Liu Q.M."/>
            <person name="Park H.Y."/>
            <person name="Yi T.H."/>
            <person name="Yoon M.H."/>
            <person name="Kim S.C."/>
            <person name="Im W.T."/>
        </authorList>
    </citation>
    <scope>NUCLEOTIDE SEQUENCE [LARGE SCALE GENOMIC DNA]</scope>
    <source>
        <strain evidence="3 4">KHI28</strain>
    </source>
</reference>
<keyword evidence="1" id="KW-0732">Signal</keyword>
<gene>
    <name evidence="3" type="ORF">FSB76_02800</name>
</gene>
<evidence type="ECO:0000313" key="4">
    <source>
        <dbReference type="Proteomes" id="UP000321362"/>
    </source>
</evidence>
<dbReference type="Pfam" id="PF12969">
    <property type="entry name" value="DUF3857"/>
    <property type="match status" value="1"/>
</dbReference>
<sequence length="637" mass="72207">MKVLTSLILLFAYALGANAQENYDASLIPKDLLPYASAVIRSNDMNIEVKDLDNTYYRIKTAVTILNKNGDDEAEIVIFHDKANVIKNIKGLVYNQFGKPIGKFSESDFQDDGAVSRSALFEDTKVKHFQPAVTDYPYTVVYEYEYKSKQSLSFQDWEPKPSVDVSVEKSSYTFSCKPDFKIRYKEINMPSHLVEGTNKQGENTYSWQVNNIKASKSEPYSPIYEKMSSRVKISPASQFNYLGVTGSFNDWNGMGKWIYDKLLSSRRALSPSTIYKMQEITKGITAPKDKAKKIYEYMQGKTHYISVQVGIGGYQPFLASDVDAQNYGDCKALVNYTQSLFKAVDIDSYYCIVKSGALKRSPLTDFASMNQFDHVILCLPFKNDTTFLECTSQQIPFGFLSDFTDDRDVLACTPEGGKLMHTPKYPAKTNTQQCKADFTLAADGTLSGSMLTSFKGLQYDNRTYLLTEPPKEQVKILQKIYAINNLDIEKFDFKDDKNIQPSLTETIKLTAPDYGSAVNGKIDFLANATNRKDNTPREVRNRHYDLYINTGYTDEDEITYTLPKGYHVDMRPANISLEKPFGYFSVSATVVGNQLIYKRKLQIIDGTYSKDLYQAFVDFYQSVSETDNSNVTLIKDN</sequence>
<dbReference type="EMBL" id="CP042437">
    <property type="protein sequence ID" value="QEC74925.1"/>
    <property type="molecule type" value="Genomic_DNA"/>
</dbReference>
<dbReference type="RefSeq" id="WP_147052083.1">
    <property type="nucleotide sequence ID" value="NZ_CP042437.1"/>
</dbReference>
<protein>
    <submittedName>
        <fullName evidence="3">DUF3857 domain-containing protein</fullName>
    </submittedName>
</protein>
<accession>A0A5B8VWD5</accession>
<keyword evidence="4" id="KW-1185">Reference proteome</keyword>
<proteinExistence type="predicted"/>
<feature type="domain" description="DUF3857" evidence="2">
    <location>
        <begin position="56"/>
        <end position="214"/>
    </location>
</feature>
<dbReference type="Gene3D" id="3.10.620.30">
    <property type="match status" value="1"/>
</dbReference>
<dbReference type="Gene3D" id="2.60.120.1130">
    <property type="match status" value="1"/>
</dbReference>
<evidence type="ECO:0000313" key="3">
    <source>
        <dbReference type="EMBL" id="QEC74925.1"/>
    </source>
</evidence>
<dbReference type="Gene3D" id="2.60.40.3140">
    <property type="match status" value="1"/>
</dbReference>